<sequence length="59" mass="6851">METLCRSRNQASTEPPILPPGLDTRDLFHGNRTVAINHHGERYILRLTRNERLILTKEV</sequence>
<keyword evidence="3" id="KW-1185">Reference proteome</keyword>
<feature type="compositionally biased region" description="Polar residues" evidence="1">
    <location>
        <begin position="1"/>
        <end position="13"/>
    </location>
</feature>
<feature type="region of interest" description="Disordered" evidence="1">
    <location>
        <begin position="1"/>
        <end position="24"/>
    </location>
</feature>
<proteinExistence type="predicted"/>
<dbReference type="EMBL" id="AAOF01000022">
    <property type="protein sequence ID" value="EAR20453.1"/>
    <property type="molecule type" value="Genomic_DNA"/>
</dbReference>
<gene>
    <name evidence="2" type="ORF">NB231_14031</name>
</gene>
<comment type="caution">
    <text evidence="2">The sequence shown here is derived from an EMBL/GenBank/DDBJ whole genome shotgun (WGS) entry which is preliminary data.</text>
</comment>
<dbReference type="AlphaFoldDB" id="A4BV32"/>
<protein>
    <recommendedName>
        <fullName evidence="4">Hemin uptake protein HemP</fullName>
    </recommendedName>
</protein>
<organism evidence="2 3">
    <name type="scientific">Nitrococcus mobilis Nb-231</name>
    <dbReference type="NCBI Taxonomy" id="314278"/>
    <lineage>
        <taxon>Bacteria</taxon>
        <taxon>Pseudomonadati</taxon>
        <taxon>Pseudomonadota</taxon>
        <taxon>Gammaproteobacteria</taxon>
        <taxon>Chromatiales</taxon>
        <taxon>Ectothiorhodospiraceae</taxon>
        <taxon>Nitrococcus</taxon>
    </lineage>
</organism>
<reference evidence="2 3" key="1">
    <citation type="submission" date="2006-02" db="EMBL/GenBank/DDBJ databases">
        <authorList>
            <person name="Waterbury J."/>
            <person name="Ferriera S."/>
            <person name="Johnson J."/>
            <person name="Kravitz S."/>
            <person name="Halpern A."/>
            <person name="Remington K."/>
            <person name="Beeson K."/>
            <person name="Tran B."/>
            <person name="Rogers Y.-H."/>
            <person name="Friedman R."/>
            <person name="Venter J.C."/>
        </authorList>
    </citation>
    <scope>NUCLEOTIDE SEQUENCE [LARGE SCALE GENOMIC DNA]</scope>
    <source>
        <strain evidence="2 3">Nb-231</strain>
    </source>
</reference>
<evidence type="ECO:0008006" key="4">
    <source>
        <dbReference type="Google" id="ProtNLM"/>
    </source>
</evidence>
<dbReference type="OrthoDB" id="7870498at2"/>
<evidence type="ECO:0000313" key="2">
    <source>
        <dbReference type="EMBL" id="EAR20453.1"/>
    </source>
</evidence>
<dbReference type="InterPro" id="IPR019600">
    <property type="entry name" value="Hemin_uptake_protein_HemP"/>
</dbReference>
<accession>A4BV32</accession>
<dbReference type="Gene3D" id="2.10.70.10">
    <property type="entry name" value="Complement Module, domain 1"/>
    <property type="match status" value="1"/>
</dbReference>
<evidence type="ECO:0000313" key="3">
    <source>
        <dbReference type="Proteomes" id="UP000003374"/>
    </source>
</evidence>
<dbReference type="Pfam" id="PF10636">
    <property type="entry name" value="hemP"/>
    <property type="match status" value="1"/>
</dbReference>
<evidence type="ECO:0000256" key="1">
    <source>
        <dbReference type="SAM" id="MobiDB-lite"/>
    </source>
</evidence>
<dbReference type="HOGENOM" id="CLU_178563_3_3_6"/>
<dbReference type="Proteomes" id="UP000003374">
    <property type="component" value="Unassembled WGS sequence"/>
</dbReference>
<name>A4BV32_9GAMM</name>